<evidence type="ECO:0000256" key="1">
    <source>
        <dbReference type="ARBA" id="ARBA00038476"/>
    </source>
</evidence>
<dbReference type="EMBL" id="ML976981">
    <property type="protein sequence ID" value="KAF1961473.1"/>
    <property type="molecule type" value="Genomic_DNA"/>
</dbReference>
<dbReference type="InterPro" id="IPR051490">
    <property type="entry name" value="THEM6_lcsJ_thioesterase"/>
</dbReference>
<dbReference type="InterPro" id="IPR029069">
    <property type="entry name" value="HotDog_dom_sf"/>
</dbReference>
<evidence type="ECO:0000313" key="2">
    <source>
        <dbReference type="EMBL" id="KAF1961473.1"/>
    </source>
</evidence>
<dbReference type="Proteomes" id="UP000800035">
    <property type="component" value="Unassembled WGS sequence"/>
</dbReference>
<proteinExistence type="inferred from homology"/>
<reference evidence="2" key="1">
    <citation type="journal article" date="2020" name="Stud. Mycol.">
        <title>101 Dothideomycetes genomes: a test case for predicting lifestyles and emergence of pathogens.</title>
        <authorList>
            <person name="Haridas S."/>
            <person name="Albert R."/>
            <person name="Binder M."/>
            <person name="Bloem J."/>
            <person name="Labutti K."/>
            <person name="Salamov A."/>
            <person name="Andreopoulos B."/>
            <person name="Baker S."/>
            <person name="Barry K."/>
            <person name="Bills G."/>
            <person name="Bluhm B."/>
            <person name="Cannon C."/>
            <person name="Castanera R."/>
            <person name="Culley D."/>
            <person name="Daum C."/>
            <person name="Ezra D."/>
            <person name="Gonzalez J."/>
            <person name="Henrissat B."/>
            <person name="Kuo A."/>
            <person name="Liang C."/>
            <person name="Lipzen A."/>
            <person name="Lutzoni F."/>
            <person name="Magnuson J."/>
            <person name="Mondo S."/>
            <person name="Nolan M."/>
            <person name="Ohm R."/>
            <person name="Pangilinan J."/>
            <person name="Park H.-J."/>
            <person name="Ramirez L."/>
            <person name="Alfaro M."/>
            <person name="Sun H."/>
            <person name="Tritt A."/>
            <person name="Yoshinaga Y."/>
            <person name="Zwiers L.-H."/>
            <person name="Turgeon B."/>
            <person name="Goodwin S."/>
            <person name="Spatafora J."/>
            <person name="Crous P."/>
            <person name="Grigoriev I."/>
        </authorList>
    </citation>
    <scope>NUCLEOTIDE SEQUENCE</scope>
    <source>
        <strain evidence="2">CBS 675.92</strain>
    </source>
</reference>
<dbReference type="OrthoDB" id="265761at2759"/>
<sequence length="349" mass="40212">MTLARSILVDTVREIFARWLDILGVRKPGRVWKILAILFALGNLKNLPFVWHFRFFSAFTYHLHRQPQPFPPSALFQPVITSTHTPITEMDYNLHKSNSTYFSDMDISRTHLFTAIMRTAILNSERQRHLERQAKRGPIGKLFGSLGIVWPGASEGTNGRHMIALGGVSCQFKREILPYKKFEMWTRLLTWDRKWFYLVTWIVKPGYGQNSSFSLQPWRNGKKRASKERSKEELEKAVYATAIAKYVIKKGRITIPAEKCLVDGGMVPEKPEGWIYQGEGGEMLNGNADGEAMKPEETDVEEWNWDVIERERRKGLKFAEAFLSLDGLSEMFDGGKEGVLGEYADLFWR</sequence>
<organism evidence="2 3">
    <name type="scientific">Byssothecium circinans</name>
    <dbReference type="NCBI Taxonomy" id="147558"/>
    <lineage>
        <taxon>Eukaryota</taxon>
        <taxon>Fungi</taxon>
        <taxon>Dikarya</taxon>
        <taxon>Ascomycota</taxon>
        <taxon>Pezizomycotina</taxon>
        <taxon>Dothideomycetes</taxon>
        <taxon>Pleosporomycetidae</taxon>
        <taxon>Pleosporales</taxon>
        <taxon>Massarineae</taxon>
        <taxon>Massarinaceae</taxon>
        <taxon>Byssothecium</taxon>
    </lineage>
</organism>
<comment type="similarity">
    <text evidence="1">Belongs to the lcsJ thioesterase family.</text>
</comment>
<accession>A0A6A5U8I0</accession>
<dbReference type="PANTHER" id="PTHR12475:SF4">
    <property type="entry name" value="PROTEIN THEM6"/>
    <property type="match status" value="1"/>
</dbReference>
<dbReference type="PANTHER" id="PTHR12475">
    <property type="match status" value="1"/>
</dbReference>
<dbReference type="CDD" id="cd00586">
    <property type="entry name" value="4HBT"/>
    <property type="match status" value="1"/>
</dbReference>
<keyword evidence="3" id="KW-1185">Reference proteome</keyword>
<dbReference type="AlphaFoldDB" id="A0A6A5U8I0"/>
<dbReference type="SUPFAM" id="SSF54637">
    <property type="entry name" value="Thioesterase/thiol ester dehydrase-isomerase"/>
    <property type="match status" value="1"/>
</dbReference>
<evidence type="ECO:0000313" key="3">
    <source>
        <dbReference type="Proteomes" id="UP000800035"/>
    </source>
</evidence>
<gene>
    <name evidence="2" type="ORF">CC80DRAFT_464384</name>
</gene>
<dbReference type="Pfam" id="PF13279">
    <property type="entry name" value="4HBT_2"/>
    <property type="match status" value="1"/>
</dbReference>
<name>A0A6A5U8I0_9PLEO</name>
<evidence type="ECO:0008006" key="4">
    <source>
        <dbReference type="Google" id="ProtNLM"/>
    </source>
</evidence>
<protein>
    <recommendedName>
        <fullName evidence="4">Capsule polysaccharide biosynthesis protein</fullName>
    </recommendedName>
</protein>